<reference evidence="1" key="2">
    <citation type="submission" date="2020-09" db="EMBL/GenBank/DDBJ databases">
        <authorList>
            <person name="Sun Q."/>
            <person name="Zhou Y."/>
        </authorList>
    </citation>
    <scope>NUCLEOTIDE SEQUENCE</scope>
    <source>
        <strain evidence="1">CGMCC 4.7308</strain>
    </source>
</reference>
<proteinExistence type="predicted"/>
<dbReference type="SUPFAM" id="SSF53590">
    <property type="entry name" value="Nucleoside hydrolase"/>
    <property type="match status" value="1"/>
</dbReference>
<evidence type="ECO:0000313" key="2">
    <source>
        <dbReference type="Proteomes" id="UP000655208"/>
    </source>
</evidence>
<comment type="caution">
    <text evidence="1">The sequence shown here is derived from an EMBL/GenBank/DDBJ whole genome shotgun (WGS) entry which is preliminary data.</text>
</comment>
<accession>A0A917WKD1</accession>
<dbReference type="GO" id="GO:0016799">
    <property type="term" value="F:hydrolase activity, hydrolyzing N-glycosyl compounds"/>
    <property type="evidence" value="ECO:0007669"/>
    <property type="project" value="InterPro"/>
</dbReference>
<dbReference type="InterPro" id="IPR036452">
    <property type="entry name" value="Ribo_hydro-like"/>
</dbReference>
<gene>
    <name evidence="1" type="ORF">GCM10011594_33100</name>
</gene>
<dbReference type="Proteomes" id="UP000655208">
    <property type="component" value="Unassembled WGS sequence"/>
</dbReference>
<keyword evidence="2" id="KW-1185">Reference proteome</keyword>
<dbReference type="AlphaFoldDB" id="A0A917WKD1"/>
<reference evidence="1" key="1">
    <citation type="journal article" date="2014" name="Int. J. Syst. Evol. Microbiol.">
        <title>Complete genome sequence of Corynebacterium casei LMG S-19264T (=DSM 44701T), isolated from a smear-ripened cheese.</title>
        <authorList>
            <consortium name="US DOE Joint Genome Institute (JGI-PGF)"/>
            <person name="Walter F."/>
            <person name="Albersmeier A."/>
            <person name="Kalinowski J."/>
            <person name="Ruckert C."/>
        </authorList>
    </citation>
    <scope>NUCLEOTIDE SEQUENCE</scope>
    <source>
        <strain evidence="1">CGMCC 4.7308</strain>
    </source>
</reference>
<name>A0A917WKD1_9ACTN</name>
<organism evidence="1 2">
    <name type="scientific">Nakamurella endophytica</name>
    <dbReference type="NCBI Taxonomy" id="1748367"/>
    <lineage>
        <taxon>Bacteria</taxon>
        <taxon>Bacillati</taxon>
        <taxon>Actinomycetota</taxon>
        <taxon>Actinomycetes</taxon>
        <taxon>Nakamurellales</taxon>
        <taxon>Nakamurellaceae</taxon>
        <taxon>Nakamurella</taxon>
    </lineage>
</organism>
<evidence type="ECO:0000313" key="1">
    <source>
        <dbReference type="EMBL" id="GGM10571.1"/>
    </source>
</evidence>
<dbReference type="EMBL" id="BMNA01000008">
    <property type="protein sequence ID" value="GGM10571.1"/>
    <property type="molecule type" value="Genomic_DNA"/>
</dbReference>
<protein>
    <submittedName>
        <fullName evidence="1">Uncharacterized protein</fullName>
    </submittedName>
</protein>
<sequence>MAAVTPDIVGSTVLPVAVDTGGSAAWGQTVVDLRQLAWRARPEMRIPDPAGGNAPADGLGDVVVALEVDVERFRAQVQALAG</sequence>